<feature type="modified residue" description="4-aspartylphosphate" evidence="6">
    <location>
        <position position="52"/>
    </location>
</feature>
<proteinExistence type="predicted"/>
<dbReference type="PANTHER" id="PTHR48111:SF1">
    <property type="entry name" value="TWO-COMPONENT RESPONSE REGULATOR ORR33"/>
    <property type="match status" value="1"/>
</dbReference>
<dbReference type="EMBL" id="JAHVAH010000001">
    <property type="protein sequence ID" value="MBW0145686.1"/>
    <property type="molecule type" value="Genomic_DNA"/>
</dbReference>
<dbReference type="RefSeq" id="WP_218633576.1">
    <property type="nucleotide sequence ID" value="NZ_JAHVAH010000001.1"/>
</dbReference>
<gene>
    <name evidence="8" type="ORF">KTQ36_10325</name>
</gene>
<dbReference type="Proteomes" id="UP000698028">
    <property type="component" value="Unassembled WGS sequence"/>
</dbReference>
<accession>A0ABS6V7X8</accession>
<dbReference type="PANTHER" id="PTHR48111">
    <property type="entry name" value="REGULATOR OF RPOS"/>
    <property type="match status" value="1"/>
</dbReference>
<keyword evidence="9" id="KW-1185">Reference proteome</keyword>
<evidence type="ECO:0000313" key="8">
    <source>
        <dbReference type="EMBL" id="MBW0145686.1"/>
    </source>
</evidence>
<evidence type="ECO:0000256" key="4">
    <source>
        <dbReference type="ARBA" id="ARBA00023125"/>
    </source>
</evidence>
<organism evidence="8 9">
    <name type="scientific">Sphingomicrobium clamense</name>
    <dbReference type="NCBI Taxonomy" id="2851013"/>
    <lineage>
        <taxon>Bacteria</taxon>
        <taxon>Pseudomonadati</taxon>
        <taxon>Pseudomonadota</taxon>
        <taxon>Alphaproteobacteria</taxon>
        <taxon>Sphingomonadales</taxon>
        <taxon>Sphingomonadaceae</taxon>
        <taxon>Sphingomicrobium</taxon>
    </lineage>
</organism>
<feature type="domain" description="Response regulatory" evidence="7">
    <location>
        <begin position="3"/>
        <end position="118"/>
    </location>
</feature>
<comment type="caution">
    <text evidence="8">The sequence shown here is derived from an EMBL/GenBank/DDBJ whole genome shotgun (WGS) entry which is preliminary data.</text>
</comment>
<keyword evidence="2" id="KW-0902">Two-component regulatory system</keyword>
<keyword evidence="5" id="KW-0804">Transcription</keyword>
<evidence type="ECO:0000256" key="2">
    <source>
        <dbReference type="ARBA" id="ARBA00023012"/>
    </source>
</evidence>
<evidence type="ECO:0000256" key="6">
    <source>
        <dbReference type="PROSITE-ProRule" id="PRU00169"/>
    </source>
</evidence>
<dbReference type="PROSITE" id="PS50110">
    <property type="entry name" value="RESPONSE_REGULATORY"/>
    <property type="match status" value="1"/>
</dbReference>
<sequence length="127" mass="13883">MARIIIADDDELHIGLVRAALEPDGHLLGALPDGSQVVDVLQKKDPDLLIIDCAMPKKSGIVALREIRSIIGKSLPVLVLTARKSVSDERLAFSAGADDYLRKPFHPEELAFRVNELLKAAKHRKSA</sequence>
<reference evidence="8 9" key="1">
    <citation type="submission" date="2021-07" db="EMBL/GenBank/DDBJ databases">
        <title>The draft genome sequence of Sphingomicrobium sp. B8.</title>
        <authorList>
            <person name="Mu L."/>
        </authorList>
    </citation>
    <scope>NUCLEOTIDE SEQUENCE [LARGE SCALE GENOMIC DNA]</scope>
    <source>
        <strain evidence="8 9">B8</strain>
    </source>
</reference>
<keyword evidence="4" id="KW-0238">DNA-binding</keyword>
<evidence type="ECO:0000259" key="7">
    <source>
        <dbReference type="PROSITE" id="PS50110"/>
    </source>
</evidence>
<evidence type="ECO:0000256" key="5">
    <source>
        <dbReference type="ARBA" id="ARBA00023163"/>
    </source>
</evidence>
<evidence type="ECO:0000313" key="9">
    <source>
        <dbReference type="Proteomes" id="UP000698028"/>
    </source>
</evidence>
<evidence type="ECO:0000256" key="3">
    <source>
        <dbReference type="ARBA" id="ARBA00023015"/>
    </source>
</evidence>
<dbReference type="SMART" id="SM00448">
    <property type="entry name" value="REC"/>
    <property type="match status" value="1"/>
</dbReference>
<evidence type="ECO:0000256" key="1">
    <source>
        <dbReference type="ARBA" id="ARBA00022553"/>
    </source>
</evidence>
<dbReference type="InterPro" id="IPR001789">
    <property type="entry name" value="Sig_transdc_resp-reg_receiver"/>
</dbReference>
<dbReference type="InterPro" id="IPR039420">
    <property type="entry name" value="WalR-like"/>
</dbReference>
<dbReference type="Pfam" id="PF00072">
    <property type="entry name" value="Response_reg"/>
    <property type="match status" value="1"/>
</dbReference>
<protein>
    <submittedName>
        <fullName evidence="8">Response regulator transcription factor</fullName>
    </submittedName>
</protein>
<keyword evidence="1 6" id="KW-0597">Phosphoprotein</keyword>
<name>A0ABS6V7X8_9SPHN</name>
<keyword evidence="3" id="KW-0805">Transcription regulation</keyword>